<dbReference type="EMBL" id="JAJSOF020000037">
    <property type="protein sequence ID" value="KAJ4428410.1"/>
    <property type="molecule type" value="Genomic_DNA"/>
</dbReference>
<gene>
    <name evidence="1" type="ORF">ANN_24447</name>
</gene>
<proteinExistence type="predicted"/>
<name>A0ABQ8S3B9_PERAM</name>
<evidence type="ECO:0000313" key="1">
    <source>
        <dbReference type="EMBL" id="KAJ4428410.1"/>
    </source>
</evidence>
<comment type="caution">
    <text evidence="1">The sequence shown here is derived from an EMBL/GenBank/DDBJ whole genome shotgun (WGS) entry which is preliminary data.</text>
</comment>
<organism evidence="1 2">
    <name type="scientific">Periplaneta americana</name>
    <name type="common">American cockroach</name>
    <name type="synonym">Blatta americana</name>
    <dbReference type="NCBI Taxonomy" id="6978"/>
    <lineage>
        <taxon>Eukaryota</taxon>
        <taxon>Metazoa</taxon>
        <taxon>Ecdysozoa</taxon>
        <taxon>Arthropoda</taxon>
        <taxon>Hexapoda</taxon>
        <taxon>Insecta</taxon>
        <taxon>Pterygota</taxon>
        <taxon>Neoptera</taxon>
        <taxon>Polyneoptera</taxon>
        <taxon>Dictyoptera</taxon>
        <taxon>Blattodea</taxon>
        <taxon>Blattoidea</taxon>
        <taxon>Blattidae</taxon>
        <taxon>Blattinae</taxon>
        <taxon>Periplaneta</taxon>
    </lineage>
</organism>
<accession>A0ABQ8S3B9</accession>
<sequence length="157" mass="17349">MKVQDNREGLELNGLHQLLVYADDMNMLGANPQTIRESTGILLEARGLEVNPEKTQVNKSSLHCRTTLCVSGDTPVKAATVDKGHIRAISGVENEHIQLHFHYAFAPIHRMTGSVAVELKAKPSALDDAIGKEHLLHRKKHLLGAEPLASELEKMYE</sequence>
<dbReference type="Proteomes" id="UP001148838">
    <property type="component" value="Unassembled WGS sequence"/>
</dbReference>
<protein>
    <recommendedName>
        <fullName evidence="3">Reverse transcriptase domain-containing protein</fullName>
    </recommendedName>
</protein>
<evidence type="ECO:0008006" key="3">
    <source>
        <dbReference type="Google" id="ProtNLM"/>
    </source>
</evidence>
<keyword evidence="2" id="KW-1185">Reference proteome</keyword>
<reference evidence="1 2" key="1">
    <citation type="journal article" date="2022" name="Allergy">
        <title>Genome assembly and annotation of Periplaneta americana reveal a comprehensive cockroach allergen profile.</title>
        <authorList>
            <person name="Wang L."/>
            <person name="Xiong Q."/>
            <person name="Saelim N."/>
            <person name="Wang L."/>
            <person name="Nong W."/>
            <person name="Wan A.T."/>
            <person name="Shi M."/>
            <person name="Liu X."/>
            <person name="Cao Q."/>
            <person name="Hui J.H.L."/>
            <person name="Sookrung N."/>
            <person name="Leung T.F."/>
            <person name="Tungtrongchitr A."/>
            <person name="Tsui S.K.W."/>
        </authorList>
    </citation>
    <scope>NUCLEOTIDE SEQUENCE [LARGE SCALE GENOMIC DNA]</scope>
    <source>
        <strain evidence="1">PWHHKU_190912</strain>
    </source>
</reference>
<evidence type="ECO:0000313" key="2">
    <source>
        <dbReference type="Proteomes" id="UP001148838"/>
    </source>
</evidence>